<evidence type="ECO:0000313" key="2">
    <source>
        <dbReference type="Proteomes" id="UP000178449"/>
    </source>
</evidence>
<sequence length="122" mass="14186">MKTSLYKKQLREKAAKVFSAIEQMSIEEFHAALDKPRNSWASSALEEMQPHFDVEHSHFSAEEQDKEYVKNISVIINISSQIWSVQSVGQRFDSKIDQNTFGYSAAREQDYSFDLERFSWVA</sequence>
<accession>A0A1F6GGJ0</accession>
<protein>
    <submittedName>
        <fullName evidence="1">Uncharacterized protein</fullName>
    </submittedName>
</protein>
<gene>
    <name evidence="1" type="ORF">A2527_10405</name>
</gene>
<organism evidence="1 2">
    <name type="scientific">Candidatus Lambdaproteobacteria bacterium RIFOXYD2_FULL_50_16</name>
    <dbReference type="NCBI Taxonomy" id="1817772"/>
    <lineage>
        <taxon>Bacteria</taxon>
        <taxon>Pseudomonadati</taxon>
        <taxon>Pseudomonadota</taxon>
        <taxon>Candidatus Lambdaproteobacteria</taxon>
    </lineage>
</organism>
<proteinExistence type="predicted"/>
<dbReference type="AlphaFoldDB" id="A0A1F6GGJ0"/>
<reference evidence="1 2" key="1">
    <citation type="journal article" date="2016" name="Nat. Commun.">
        <title>Thousands of microbial genomes shed light on interconnected biogeochemical processes in an aquifer system.</title>
        <authorList>
            <person name="Anantharaman K."/>
            <person name="Brown C.T."/>
            <person name="Hug L.A."/>
            <person name="Sharon I."/>
            <person name="Castelle C.J."/>
            <person name="Probst A.J."/>
            <person name="Thomas B.C."/>
            <person name="Singh A."/>
            <person name="Wilkins M.J."/>
            <person name="Karaoz U."/>
            <person name="Brodie E.L."/>
            <person name="Williams K.H."/>
            <person name="Hubbard S.S."/>
            <person name="Banfield J.F."/>
        </authorList>
    </citation>
    <scope>NUCLEOTIDE SEQUENCE [LARGE SCALE GENOMIC DNA]</scope>
</reference>
<comment type="caution">
    <text evidence="1">The sequence shown here is derived from an EMBL/GenBank/DDBJ whole genome shotgun (WGS) entry which is preliminary data.</text>
</comment>
<dbReference type="STRING" id="1817772.A2527_10405"/>
<name>A0A1F6GGJ0_9PROT</name>
<dbReference type="EMBL" id="MFNE01000003">
    <property type="protein sequence ID" value="OGG97218.1"/>
    <property type="molecule type" value="Genomic_DNA"/>
</dbReference>
<evidence type="ECO:0000313" key="1">
    <source>
        <dbReference type="EMBL" id="OGG97218.1"/>
    </source>
</evidence>
<dbReference type="Proteomes" id="UP000178449">
    <property type="component" value="Unassembled WGS sequence"/>
</dbReference>